<keyword evidence="3" id="KW-1185">Reference proteome</keyword>
<evidence type="ECO:0000259" key="1">
    <source>
        <dbReference type="PROSITE" id="PS50995"/>
    </source>
</evidence>
<dbReference type="Gene3D" id="1.10.10.10">
    <property type="entry name" value="Winged helix-like DNA-binding domain superfamily/Winged helix DNA-binding domain"/>
    <property type="match status" value="1"/>
</dbReference>
<dbReference type="PANTHER" id="PTHR33164">
    <property type="entry name" value="TRANSCRIPTIONAL REGULATOR, MARR FAMILY"/>
    <property type="match status" value="1"/>
</dbReference>
<feature type="domain" description="HTH marR-type" evidence="1">
    <location>
        <begin position="9"/>
        <end position="153"/>
    </location>
</feature>
<dbReference type="SUPFAM" id="SSF46785">
    <property type="entry name" value="Winged helix' DNA-binding domain"/>
    <property type="match status" value="1"/>
</dbReference>
<dbReference type="Pfam" id="PF01047">
    <property type="entry name" value="MarR"/>
    <property type="match status" value="1"/>
</dbReference>
<dbReference type="InterPro" id="IPR036390">
    <property type="entry name" value="WH_DNA-bd_sf"/>
</dbReference>
<reference evidence="3" key="1">
    <citation type="journal article" date="2019" name="Int. J. Syst. Evol. Microbiol.">
        <title>The Global Catalogue of Microorganisms (GCM) 10K type strain sequencing project: providing services to taxonomists for standard genome sequencing and annotation.</title>
        <authorList>
            <consortium name="The Broad Institute Genomics Platform"/>
            <consortium name="The Broad Institute Genome Sequencing Center for Infectious Disease"/>
            <person name="Wu L."/>
            <person name="Ma J."/>
        </authorList>
    </citation>
    <scope>NUCLEOTIDE SEQUENCE [LARGE SCALE GENOMIC DNA]</scope>
    <source>
        <strain evidence="3">JCM 12165</strain>
    </source>
</reference>
<evidence type="ECO:0000313" key="3">
    <source>
        <dbReference type="Proteomes" id="UP001597145"/>
    </source>
</evidence>
<gene>
    <name evidence="2" type="ORF">ACFSCY_26135</name>
</gene>
<dbReference type="InterPro" id="IPR036388">
    <property type="entry name" value="WH-like_DNA-bd_sf"/>
</dbReference>
<dbReference type="RefSeq" id="WP_343984599.1">
    <property type="nucleotide sequence ID" value="NZ_BAAAJG010000025.1"/>
</dbReference>
<dbReference type="EMBL" id="JBHUCP010000022">
    <property type="protein sequence ID" value="MFD1532909.1"/>
    <property type="molecule type" value="Genomic_DNA"/>
</dbReference>
<proteinExistence type="predicted"/>
<dbReference type="InterPro" id="IPR000835">
    <property type="entry name" value="HTH_MarR-typ"/>
</dbReference>
<dbReference type="PROSITE" id="PS50995">
    <property type="entry name" value="HTH_MARR_2"/>
    <property type="match status" value="1"/>
</dbReference>
<dbReference type="InterPro" id="IPR039422">
    <property type="entry name" value="MarR/SlyA-like"/>
</dbReference>
<evidence type="ECO:0000313" key="2">
    <source>
        <dbReference type="EMBL" id="MFD1532909.1"/>
    </source>
</evidence>
<dbReference type="Proteomes" id="UP001597145">
    <property type="component" value="Unassembled WGS sequence"/>
</dbReference>
<name>A0ABW4FR21_9PSEU</name>
<protein>
    <submittedName>
        <fullName evidence="2">MarR family winged helix-turn-helix transcriptional regulator</fullName>
    </submittedName>
</protein>
<sequence length="179" mass="19494">MQTTKSSAADRAVDELGDAVVALVRTWRGVGRRFTDGSPNAGPHSTLAVLEMARLLGEGEHRLSEIAERRGVDQSVVSRQIGELQQRGLVCRRPDPSDRRASLVRLTPEGHEVLRRSERLRHELLCGALARTPTTDVEAAARLITALAEELQARANELGVLAAPPVLTPEPRPIPERPA</sequence>
<dbReference type="SMART" id="SM00347">
    <property type="entry name" value="HTH_MARR"/>
    <property type="match status" value="1"/>
</dbReference>
<comment type="caution">
    <text evidence="2">The sequence shown here is derived from an EMBL/GenBank/DDBJ whole genome shotgun (WGS) entry which is preliminary data.</text>
</comment>
<dbReference type="PRINTS" id="PR00598">
    <property type="entry name" value="HTHMARR"/>
</dbReference>
<accession>A0ABW4FR21</accession>
<dbReference type="CDD" id="cd00090">
    <property type="entry name" value="HTH_ARSR"/>
    <property type="match status" value="1"/>
</dbReference>
<dbReference type="InterPro" id="IPR011991">
    <property type="entry name" value="ArsR-like_HTH"/>
</dbReference>
<dbReference type="PANTHER" id="PTHR33164:SF57">
    <property type="entry name" value="MARR-FAMILY TRANSCRIPTIONAL REGULATOR"/>
    <property type="match status" value="1"/>
</dbReference>
<organism evidence="2 3">
    <name type="scientific">Pseudonocardia aurantiaca</name>
    <dbReference type="NCBI Taxonomy" id="75290"/>
    <lineage>
        <taxon>Bacteria</taxon>
        <taxon>Bacillati</taxon>
        <taxon>Actinomycetota</taxon>
        <taxon>Actinomycetes</taxon>
        <taxon>Pseudonocardiales</taxon>
        <taxon>Pseudonocardiaceae</taxon>
        <taxon>Pseudonocardia</taxon>
    </lineage>
</organism>